<protein>
    <submittedName>
        <fullName evidence="3">VWFD domain-containing protein</fullName>
    </submittedName>
</protein>
<dbReference type="PANTHER" id="PTHR10278:SF0">
    <property type="entry name" value="CORTICOTROPIN-RELEASING FACTOR-BINDING PROTEIN"/>
    <property type="match status" value="1"/>
</dbReference>
<evidence type="ECO:0000313" key="1">
    <source>
        <dbReference type="EMBL" id="VDP02053.1"/>
    </source>
</evidence>
<dbReference type="InterPro" id="IPR008435">
    <property type="entry name" value="CRF-bd"/>
</dbReference>
<dbReference type="Proteomes" id="UP000270296">
    <property type="component" value="Unassembled WGS sequence"/>
</dbReference>
<dbReference type="AlphaFoldDB" id="A0A183IJ95"/>
<sequence length="207" mass="23407">MVQTPVANILNNLRKIESCSVMHNQPGYYMISGDVAPVWYIPACMLYLVSPAGSEIEIEVMVDDFNCRTSEIILFDGWYLVDRVTHKITPVPEDLSRNSSRIYNACDSSKRMLRTSQNFAEVVYDLKPLQWIVIKVDFRNQRQGCDMLLPEAAGEYMMSNNGHAGVCRWYVTGSVVLDIMDTNLNGKSQVNVMQTDHTKNPCRSVAA</sequence>
<dbReference type="WBParaSite" id="SBAD_0000385901-mRNA-1">
    <property type="protein sequence ID" value="SBAD_0000385901-mRNA-1"/>
    <property type="gene ID" value="SBAD_0000385901"/>
</dbReference>
<dbReference type="GO" id="GO:0005615">
    <property type="term" value="C:extracellular space"/>
    <property type="evidence" value="ECO:0007669"/>
    <property type="project" value="TreeGrafter"/>
</dbReference>
<evidence type="ECO:0000313" key="3">
    <source>
        <dbReference type="WBParaSite" id="SBAD_0000385901-mRNA-1"/>
    </source>
</evidence>
<reference evidence="1 2" key="2">
    <citation type="submission" date="2018-11" db="EMBL/GenBank/DDBJ databases">
        <authorList>
            <consortium name="Pathogen Informatics"/>
        </authorList>
    </citation>
    <scope>NUCLEOTIDE SEQUENCE [LARGE SCALE GENOMIC DNA]</scope>
</reference>
<proteinExistence type="predicted"/>
<organism evidence="3">
    <name type="scientific">Soboliphyme baturini</name>
    <dbReference type="NCBI Taxonomy" id="241478"/>
    <lineage>
        <taxon>Eukaryota</taxon>
        <taxon>Metazoa</taxon>
        <taxon>Ecdysozoa</taxon>
        <taxon>Nematoda</taxon>
        <taxon>Enoplea</taxon>
        <taxon>Dorylaimia</taxon>
        <taxon>Dioctophymatida</taxon>
        <taxon>Dioctophymatoidea</taxon>
        <taxon>Soboliphymatidae</taxon>
        <taxon>Soboliphyme</taxon>
    </lineage>
</organism>
<keyword evidence="2" id="KW-1185">Reference proteome</keyword>
<evidence type="ECO:0000313" key="2">
    <source>
        <dbReference type="Proteomes" id="UP000270296"/>
    </source>
</evidence>
<name>A0A183IJ95_9BILA</name>
<dbReference type="PANTHER" id="PTHR10278">
    <property type="entry name" value="CORTICOTROPIN-RELEASING FACTOR-BINDING PROTEIN"/>
    <property type="match status" value="1"/>
</dbReference>
<gene>
    <name evidence="1" type="ORF">SBAD_LOCUS3691</name>
</gene>
<dbReference type="GO" id="GO:0051424">
    <property type="term" value="F:corticotropin-releasing hormone binding"/>
    <property type="evidence" value="ECO:0007669"/>
    <property type="project" value="InterPro"/>
</dbReference>
<accession>A0A183IJ95</accession>
<reference evidence="3" key="1">
    <citation type="submission" date="2016-06" db="UniProtKB">
        <authorList>
            <consortium name="WormBaseParasite"/>
        </authorList>
    </citation>
    <scope>IDENTIFICATION</scope>
</reference>
<dbReference type="GO" id="GO:0051460">
    <property type="term" value="P:negative regulation of corticotropin secretion"/>
    <property type="evidence" value="ECO:0007669"/>
    <property type="project" value="TreeGrafter"/>
</dbReference>
<dbReference type="GO" id="GO:0009755">
    <property type="term" value="P:hormone-mediated signaling pathway"/>
    <property type="evidence" value="ECO:0007669"/>
    <property type="project" value="TreeGrafter"/>
</dbReference>
<dbReference type="EMBL" id="UZAM01007897">
    <property type="protein sequence ID" value="VDP02053.1"/>
    <property type="molecule type" value="Genomic_DNA"/>
</dbReference>